<reference evidence="1" key="1">
    <citation type="submission" date="2022-07" db="EMBL/GenBank/DDBJ databases">
        <title>Genome Sequence of Phlebia brevispora.</title>
        <authorList>
            <person name="Buettner E."/>
        </authorList>
    </citation>
    <scope>NUCLEOTIDE SEQUENCE</scope>
    <source>
        <strain evidence="1">MPL23</strain>
    </source>
</reference>
<organism evidence="1 2">
    <name type="scientific">Phlebia brevispora</name>
    <dbReference type="NCBI Taxonomy" id="194682"/>
    <lineage>
        <taxon>Eukaryota</taxon>
        <taxon>Fungi</taxon>
        <taxon>Dikarya</taxon>
        <taxon>Basidiomycota</taxon>
        <taxon>Agaricomycotina</taxon>
        <taxon>Agaricomycetes</taxon>
        <taxon>Polyporales</taxon>
        <taxon>Meruliaceae</taxon>
        <taxon>Phlebia</taxon>
    </lineage>
</organism>
<dbReference type="Proteomes" id="UP001148662">
    <property type="component" value="Unassembled WGS sequence"/>
</dbReference>
<dbReference type="EMBL" id="JANHOG010000599">
    <property type="protein sequence ID" value="KAJ3552932.1"/>
    <property type="molecule type" value="Genomic_DNA"/>
</dbReference>
<gene>
    <name evidence="1" type="ORF">NM688_g3890</name>
</gene>
<accession>A0ACC1T539</accession>
<evidence type="ECO:0000313" key="2">
    <source>
        <dbReference type="Proteomes" id="UP001148662"/>
    </source>
</evidence>
<proteinExistence type="predicted"/>
<sequence length="2159" mass="246567">MPPSPTKSKSRKQSHGQLDMALFARASLRNEAASEHARSIFERQLQNSTEDMRVVLRNILNPPDLFEYLVSTMNDHAFDDLLRRLMNTFPNKAHQFSSSFVADLLLRFVDYYQSLRLSVSGLQGHRRTAELVPKVFEAMSMTVFPDCVDTRSDRNPRGRKKSWRTRAPSVDQAPFDRLQLKVPETRAEADSMKEKLLADLREAFKFYMSHLRDSELADRIKKAYLGDEEDDVVVETEAKVVEIAAEQPTINQHVPAAYPFVQPLKAAFHFDSVKGFGEWRILMSSRIDGNLREYNKKNKKLFHIVLKKIRELSNGHFSDDNQKRLSGTELDIPVFEAKMTGDTRLVYAIDCVKEYDSEVERQVLRLFGVYTHAQLNKHFWDYVSRHLAGGGKEYRKRCLLRRTPLHKGDKNVPPQIFAPRQEDPVELTSPTLATLSNEDKEELHTLLVLEKFTFFSQAHLNSILADQDAFHVFHMSPAEQEIVRHMGSCYVLGRSGTGKTTTMLFKMLGIERAWDTMRSELGEGFSYKPRQLFVTQSRVLAEKVEEYYTKLNETHLASQRTAEASTALATAKNDRRTQGLVNKDEEEFYHGTLPKRFADLKDEHFPLFLTFDHLCRLLELNEDRDGKSITAVPVDGEGPEQQTESISSSDYMLQKRDSFISYDVFLKSYWPHFPQPLTKGLDPGLVFAETIGIIKGSEQALDTEKGYLDYDAYMSLSGRQGSFASTREVIYTLFQSYLKIKRTRREWDAADRTHTLLRVIREVGIQGSKLDFIYIDEAQDNLLIDAKVLRMLCRNPDGYFWAGDTAQTISAGSAFRFNDLKSFIYRLEAAQNGMAPSEVPPTPTFQLTVNYRSHGGIVRCAHSVVQLITTFWPHAIDHLGEEKGVVDGVKPIFFSGQDQDAARYEQFLFGTAGSQIEFGAKQCILVRDDSARDKLRDMVGDIGLVLTIYESKGLEFDDVLLYDFFEDSHVEASQWRVILNALPDSGIMVKCPQYDETKHSGVCGELKRLYVAITRARKNLWIADCSERAQPLKLYWKALELIHECSPLDNVPRLATTSTLEEWGETAQDLFHHQRYLQAMRCYERAGMDRERDIAHAYFLREQARRLPVTRSLDSTRVAAYTDAAEAFQKSARASSKEEEITAYNRIAGDCFAAINNHPQAAAAYRLAKEYTRSAQHYRKAGLFDDAVDVVRTYSDEIPEREAESITTVAKLYYLNQGHLTRAVDLFSTLDEALEFLEDCGFDASRAELLENAGRLAEAAECHLSEGRLIKALDLLLEDSSTPSSRRRAEECLVEGFWQQLSFRLFVNDAYHPGSELGELYAISARMLQKQVLSEKGCDEVAMFRAITDRQYTSLQRLGQKFYENYADTAATILCLDHAFRHGLKIRAMSCIEMSGVLNLFVLYTRELSRIVYEQNPAVIPALQRLFGFNAAQGSNNTILVPAATFLHRHYCENNPKQDSSDDLHLSSLDLQKLLDDAIGSGLHRLVQDENSQCRNAPALSPCSTHAVLRFCNANACMGAHLDAGAMDKTWYIARLRVLLQQITIYQTIIPMEHRINVEEQQRFWLSRLYHALHPVDQQLGSSTTPDLFLSPEAEKAIPIVREWLRDMFYKLTPWSNESEHFLTTVGELSTLAFYFDRPAAQSYIERAPCVAVVRPLALLREDRRYLVHDLIDCLEGRSTTSISSGILLLKSIDRYEVRLDVNVLCHLVDRISSSLVIFWRLWKFGSIHDTTLMRTWIHQLSGDTELRDTRLVLLFLNSIEELLREVYSGRAGYLLFERTYRISFQQRNIFVARLLRSLVLLGYNIPDTQMRWRIVQIVISLRKPGSNYPRILVNYIMASRWEDLVRALRASASPFRCNFDELVQVKDRRRCKGPIRPLKNTRMVVYDDVNDIPSLLRAESRNSPASEAVSPQVVQFSQPSAEVAIENHEGQVDKAEESEEDDEPSSPEEEDTLLDHNVDLEAAARSAAHVYEAPAAHTAEEITAARLIAKAYKYSLARRRGAPKKGLAEARARWYNNCRQRSQDMHTSYRCLYLGPLPHALVCLEDVVDYAGKAKKSARERLRTVQHEEYERVNEELGRAMKVSKEAIRLKKSLEPEAELHAKQDQRLLKARISELESLVLGTSISERLRLDLEIAVKGIVAEKKPPKKLKPMLVDLD</sequence>
<name>A0ACC1T539_9APHY</name>
<comment type="caution">
    <text evidence="1">The sequence shown here is derived from an EMBL/GenBank/DDBJ whole genome shotgun (WGS) entry which is preliminary data.</text>
</comment>
<keyword evidence="2" id="KW-1185">Reference proteome</keyword>
<evidence type="ECO:0000313" key="1">
    <source>
        <dbReference type="EMBL" id="KAJ3552932.1"/>
    </source>
</evidence>
<protein>
    <submittedName>
        <fullName evidence="1">Uncharacterized protein</fullName>
    </submittedName>
</protein>